<accession>A0ABS8WNK6</accession>
<protein>
    <submittedName>
        <fullName evidence="1">Uncharacterized protein</fullName>
    </submittedName>
</protein>
<evidence type="ECO:0000313" key="2">
    <source>
        <dbReference type="Proteomes" id="UP000823775"/>
    </source>
</evidence>
<gene>
    <name evidence="1" type="ORF">HAX54_048786</name>
</gene>
<comment type="caution">
    <text evidence="1">The sequence shown here is derived from an EMBL/GenBank/DDBJ whole genome shotgun (WGS) entry which is preliminary data.</text>
</comment>
<organism evidence="1 2">
    <name type="scientific">Datura stramonium</name>
    <name type="common">Jimsonweed</name>
    <name type="synonym">Common thornapple</name>
    <dbReference type="NCBI Taxonomy" id="4076"/>
    <lineage>
        <taxon>Eukaryota</taxon>
        <taxon>Viridiplantae</taxon>
        <taxon>Streptophyta</taxon>
        <taxon>Embryophyta</taxon>
        <taxon>Tracheophyta</taxon>
        <taxon>Spermatophyta</taxon>
        <taxon>Magnoliopsida</taxon>
        <taxon>eudicotyledons</taxon>
        <taxon>Gunneridae</taxon>
        <taxon>Pentapetalae</taxon>
        <taxon>asterids</taxon>
        <taxon>lamiids</taxon>
        <taxon>Solanales</taxon>
        <taxon>Solanaceae</taxon>
        <taxon>Solanoideae</taxon>
        <taxon>Datureae</taxon>
        <taxon>Datura</taxon>
    </lineage>
</organism>
<name>A0ABS8WNK6_DATST</name>
<proteinExistence type="predicted"/>
<sequence>MKRMILKFYELQRSITIDKPVQTCSKLLIVNSLNLDKNGLDSAASFARKEFKTKLRELTSIFSGGAEDDASRSLIGVRILPGVPQIFEHFAAGLKLFIGKLLEEND</sequence>
<dbReference type="Proteomes" id="UP000823775">
    <property type="component" value="Unassembled WGS sequence"/>
</dbReference>
<evidence type="ECO:0000313" key="1">
    <source>
        <dbReference type="EMBL" id="MCE3051033.1"/>
    </source>
</evidence>
<dbReference type="EMBL" id="JACEIK010008117">
    <property type="protein sequence ID" value="MCE3051033.1"/>
    <property type="molecule type" value="Genomic_DNA"/>
</dbReference>
<reference evidence="1 2" key="1">
    <citation type="journal article" date="2021" name="BMC Genomics">
        <title>Datura genome reveals duplications of psychoactive alkaloid biosynthetic genes and high mutation rate following tissue culture.</title>
        <authorList>
            <person name="Rajewski A."/>
            <person name="Carter-House D."/>
            <person name="Stajich J."/>
            <person name="Litt A."/>
        </authorList>
    </citation>
    <scope>NUCLEOTIDE SEQUENCE [LARGE SCALE GENOMIC DNA]</scope>
    <source>
        <strain evidence="1">AR-01</strain>
    </source>
</reference>
<keyword evidence="2" id="KW-1185">Reference proteome</keyword>